<evidence type="ECO:0000259" key="14">
    <source>
        <dbReference type="Pfam" id="PF07715"/>
    </source>
</evidence>
<evidence type="ECO:0000256" key="2">
    <source>
        <dbReference type="ARBA" id="ARBA00009810"/>
    </source>
</evidence>
<feature type="chain" id="PRO_5030714935" evidence="12">
    <location>
        <begin position="30"/>
        <end position="701"/>
    </location>
</feature>
<evidence type="ECO:0000256" key="9">
    <source>
        <dbReference type="ARBA" id="ARBA00023237"/>
    </source>
</evidence>
<name>A0A7X6I515_9BURK</name>
<gene>
    <name evidence="15" type="ORF">RAMLITH_03225</name>
</gene>
<evidence type="ECO:0000256" key="6">
    <source>
        <dbReference type="ARBA" id="ARBA00023077"/>
    </source>
</evidence>
<evidence type="ECO:0000313" key="15">
    <source>
        <dbReference type="EMBL" id="NKE64821.1"/>
    </source>
</evidence>
<dbReference type="InterPro" id="IPR012910">
    <property type="entry name" value="Plug_dom"/>
</dbReference>
<dbReference type="Pfam" id="PF07715">
    <property type="entry name" value="Plug"/>
    <property type="match status" value="1"/>
</dbReference>
<sequence>MNLTSSIPPLAFRPTVLAIATLCAASAAAAQQASLLEQVVVRGDAQRSFSSRDVQVGAFRDQDPLDVPLTNNVVTREVLDAQGARTVYGALRNTAGVTRSQLSGSTYDNISIRGILVENRGNYRLNGTLPIVNLIDIPLENKDRVEVLKGASSMYYGLVPPSGIVNFVTKRAGLAPVTSIESSVNNHGAVDVHADVGRRFAQGRMGLRVNAVAGKEDIGIDRFDGDRGLLSLAYDWRVSPAFTLKADLEHYRKDVSEQAAIANPPAVAGVLRLPPIPGNRRNLAGQWQRYDAKASNALLRGDFAINDNWMVTLETGRAETERDRRYSQFQNYDLATGDGQLRIFFANGQRYTNTNHRVESLGRFAALGVQHELTVGYTYNQREAYSGDSAPVANVAQNLYHPVAPAPITPAAFSRGSDSAIRDKGLYMVDRLLIGAKWQVLAGLRAADYSNTSATSSYSASKTSPNVSVLFKPDPTTSLYASYLEGLEETGTAPANRANNGEILPPAVNKQKEIGIKTRALGPYLAQLALFQIDRPQTTVDAGNRFILGGKSRYRGLEGSVSGEIGRDWSVIASMLLLDARIASVGAANAGELGKIPENTPRRTASLFAEYRLPQVPGLALSAGAFHVGKRAVNNLNQAFVGSYTTLSLGARYVAKLAGRPVTLQASLDNAADRDYWATAGNGLLGASLPRTLRVGMKVDL</sequence>
<dbReference type="RefSeq" id="WP_168105877.1">
    <property type="nucleotide sequence ID" value="NZ_VTOX01000001.1"/>
</dbReference>
<keyword evidence="9 10" id="KW-0998">Cell outer membrane</keyword>
<evidence type="ECO:0000259" key="13">
    <source>
        <dbReference type="Pfam" id="PF00593"/>
    </source>
</evidence>
<evidence type="ECO:0000256" key="10">
    <source>
        <dbReference type="PROSITE-ProRule" id="PRU01360"/>
    </source>
</evidence>
<keyword evidence="4 10" id="KW-1134">Transmembrane beta strand</keyword>
<dbReference type="InterPro" id="IPR036942">
    <property type="entry name" value="Beta-barrel_TonB_sf"/>
</dbReference>
<evidence type="ECO:0000256" key="5">
    <source>
        <dbReference type="ARBA" id="ARBA00022692"/>
    </source>
</evidence>
<dbReference type="PROSITE" id="PS52016">
    <property type="entry name" value="TONB_DEPENDENT_REC_3"/>
    <property type="match status" value="1"/>
</dbReference>
<dbReference type="Proteomes" id="UP000521868">
    <property type="component" value="Unassembled WGS sequence"/>
</dbReference>
<dbReference type="GO" id="GO:0015344">
    <property type="term" value="F:siderophore uptake transmembrane transporter activity"/>
    <property type="evidence" value="ECO:0007669"/>
    <property type="project" value="TreeGrafter"/>
</dbReference>
<evidence type="ECO:0000256" key="7">
    <source>
        <dbReference type="ARBA" id="ARBA00023136"/>
    </source>
</evidence>
<dbReference type="GO" id="GO:0038023">
    <property type="term" value="F:signaling receptor activity"/>
    <property type="evidence" value="ECO:0007669"/>
    <property type="project" value="InterPro"/>
</dbReference>
<protein>
    <submittedName>
        <fullName evidence="15">TonB-dependent siderophore receptor</fullName>
    </submittedName>
</protein>
<keyword evidence="7 10" id="KW-0472">Membrane</keyword>
<feature type="signal peptide" evidence="12">
    <location>
        <begin position="1"/>
        <end position="29"/>
    </location>
</feature>
<dbReference type="GO" id="GO:0015891">
    <property type="term" value="P:siderophore transport"/>
    <property type="evidence" value="ECO:0007669"/>
    <property type="project" value="InterPro"/>
</dbReference>
<evidence type="ECO:0000256" key="4">
    <source>
        <dbReference type="ARBA" id="ARBA00022452"/>
    </source>
</evidence>
<evidence type="ECO:0000313" key="16">
    <source>
        <dbReference type="Proteomes" id="UP000521868"/>
    </source>
</evidence>
<keyword evidence="3 10" id="KW-0813">Transport</keyword>
<organism evidence="15 16">
    <name type="scientific">Ramlibacter lithotrophicus</name>
    <dbReference type="NCBI Taxonomy" id="2606681"/>
    <lineage>
        <taxon>Bacteria</taxon>
        <taxon>Pseudomonadati</taxon>
        <taxon>Pseudomonadota</taxon>
        <taxon>Betaproteobacteria</taxon>
        <taxon>Burkholderiales</taxon>
        <taxon>Comamonadaceae</taxon>
        <taxon>Ramlibacter</taxon>
    </lineage>
</organism>
<reference evidence="15 16" key="1">
    <citation type="journal article" date="2020" name="Nature">
        <title>Bacterial chemolithoautotrophy via manganese oxidation.</title>
        <authorList>
            <person name="Yu H."/>
            <person name="Leadbetter J.R."/>
        </authorList>
    </citation>
    <scope>NUCLEOTIDE SEQUENCE [LARGE SCALE GENOMIC DNA]</scope>
    <source>
        <strain evidence="15 16">RBP-1</strain>
    </source>
</reference>
<dbReference type="Gene3D" id="2.170.130.10">
    <property type="entry name" value="TonB-dependent receptor, plug domain"/>
    <property type="match status" value="1"/>
</dbReference>
<dbReference type="SUPFAM" id="SSF56935">
    <property type="entry name" value="Porins"/>
    <property type="match status" value="1"/>
</dbReference>
<dbReference type="InterPro" id="IPR010105">
    <property type="entry name" value="TonB_sidphr_rcpt"/>
</dbReference>
<comment type="caution">
    <text evidence="15">The sequence shown here is derived from an EMBL/GenBank/DDBJ whole genome shotgun (WGS) entry which is preliminary data.</text>
</comment>
<keyword evidence="8 15" id="KW-0675">Receptor</keyword>
<dbReference type="InterPro" id="IPR039426">
    <property type="entry name" value="TonB-dep_rcpt-like"/>
</dbReference>
<dbReference type="EMBL" id="VTOX01000001">
    <property type="protein sequence ID" value="NKE64821.1"/>
    <property type="molecule type" value="Genomic_DNA"/>
</dbReference>
<dbReference type="PANTHER" id="PTHR32552">
    <property type="entry name" value="FERRICHROME IRON RECEPTOR-RELATED"/>
    <property type="match status" value="1"/>
</dbReference>
<evidence type="ECO:0000256" key="11">
    <source>
        <dbReference type="RuleBase" id="RU003357"/>
    </source>
</evidence>
<dbReference type="AlphaFoldDB" id="A0A7X6I515"/>
<evidence type="ECO:0000256" key="8">
    <source>
        <dbReference type="ARBA" id="ARBA00023170"/>
    </source>
</evidence>
<evidence type="ECO:0000256" key="3">
    <source>
        <dbReference type="ARBA" id="ARBA00022448"/>
    </source>
</evidence>
<dbReference type="InterPro" id="IPR000531">
    <property type="entry name" value="Beta-barrel_TonB"/>
</dbReference>
<dbReference type="PANTHER" id="PTHR32552:SF82">
    <property type="entry name" value="FCUA PROTEIN"/>
    <property type="match status" value="1"/>
</dbReference>
<comment type="subcellular location">
    <subcellularLocation>
        <location evidence="1 10">Cell outer membrane</location>
        <topology evidence="1 10">Multi-pass membrane protein</topology>
    </subcellularLocation>
</comment>
<dbReference type="CDD" id="cd01347">
    <property type="entry name" value="ligand_gated_channel"/>
    <property type="match status" value="1"/>
</dbReference>
<evidence type="ECO:0000256" key="12">
    <source>
        <dbReference type="SAM" id="SignalP"/>
    </source>
</evidence>
<feature type="domain" description="TonB-dependent receptor plug" evidence="14">
    <location>
        <begin position="65"/>
        <end position="163"/>
    </location>
</feature>
<dbReference type="NCBIfam" id="TIGR01783">
    <property type="entry name" value="TonB-siderophor"/>
    <property type="match status" value="1"/>
</dbReference>
<feature type="domain" description="TonB-dependent receptor-like beta-barrel" evidence="13">
    <location>
        <begin position="275"/>
        <end position="670"/>
    </location>
</feature>
<dbReference type="Pfam" id="PF00593">
    <property type="entry name" value="TonB_dep_Rec_b-barrel"/>
    <property type="match status" value="1"/>
</dbReference>
<proteinExistence type="inferred from homology"/>
<accession>A0A7X6I515</accession>
<dbReference type="Gene3D" id="2.40.170.20">
    <property type="entry name" value="TonB-dependent receptor, beta-barrel domain"/>
    <property type="match status" value="1"/>
</dbReference>
<dbReference type="InterPro" id="IPR037066">
    <property type="entry name" value="Plug_dom_sf"/>
</dbReference>
<keyword evidence="5 10" id="KW-0812">Transmembrane</keyword>
<keyword evidence="12" id="KW-0732">Signal</keyword>
<evidence type="ECO:0000256" key="1">
    <source>
        <dbReference type="ARBA" id="ARBA00004571"/>
    </source>
</evidence>
<comment type="similarity">
    <text evidence="2 10 11">Belongs to the TonB-dependent receptor family.</text>
</comment>
<keyword evidence="6 11" id="KW-0798">TonB box</keyword>
<dbReference type="GO" id="GO:0009279">
    <property type="term" value="C:cell outer membrane"/>
    <property type="evidence" value="ECO:0007669"/>
    <property type="project" value="UniProtKB-SubCell"/>
</dbReference>
<keyword evidence="16" id="KW-1185">Reference proteome</keyword>